<proteinExistence type="predicted"/>
<protein>
    <submittedName>
        <fullName evidence="1">DUF1800 domain-containing protein</fullName>
    </submittedName>
</protein>
<dbReference type="Pfam" id="PF08811">
    <property type="entry name" value="DUF1800"/>
    <property type="match status" value="1"/>
</dbReference>
<keyword evidence="2" id="KW-1185">Reference proteome</keyword>
<name>A0ABX2IXY1_9RHOB</name>
<dbReference type="InterPro" id="IPR014917">
    <property type="entry name" value="DUF1800"/>
</dbReference>
<comment type="caution">
    <text evidence="1">The sequence shown here is derived from an EMBL/GenBank/DDBJ whole genome shotgun (WGS) entry which is preliminary data.</text>
</comment>
<sequence length="457" mass="50817">MDFDPVFATIRFGTGLAPGHDLPLNADMTLDTVTGPDVMSDHFPIARFEDQRPLLVELRASQKIERTESGTEVGRRARDRVVELRKQVWRQRLDWLRASLARGIGADHGFRERLTWFWGDHFTAEGKNGVTRHMASSYAQGAIRPHVGGYFADMLKAAVTNPFMLQYLDQIQSAGPNSRAAVEKNRGLNENLAREVLELHTLGVNGPYGQADVYDLARILAGLTYSHNDGFRFREFLQEPGEKTVLGKRYGNPSLQDVHAVLDDLAAHPMTARHIARKLAVHFVSDTADAELIDHMSAQYLASDGYLPDVYQAMLIHPAAWATDKPNVKMPFEYIVSALRALGVTSDQIMQAKRKDVRRFVDVPLQVMGQPWEQPGGPDGWPEQDSAWITPQGLAGRIQWAMMVPQLILSDLPDPRDFVLTALGKTAPEQVKFAAASAESQWEGVGVVLASAAFQTR</sequence>
<evidence type="ECO:0000313" key="1">
    <source>
        <dbReference type="EMBL" id="NSX56110.1"/>
    </source>
</evidence>
<dbReference type="Proteomes" id="UP000777935">
    <property type="component" value="Unassembled WGS sequence"/>
</dbReference>
<dbReference type="RefSeq" id="WP_174139265.1">
    <property type="nucleotide sequence ID" value="NZ_JABUFE010000010.1"/>
</dbReference>
<gene>
    <name evidence="1" type="ORF">HRQ87_15050</name>
</gene>
<dbReference type="EMBL" id="JABUFE010000010">
    <property type="protein sequence ID" value="NSX56110.1"/>
    <property type="molecule type" value="Genomic_DNA"/>
</dbReference>
<accession>A0ABX2IXY1</accession>
<organism evidence="1 2">
    <name type="scientific">Parasulfitobacter algicola</name>
    <dbReference type="NCBI Taxonomy" id="2614809"/>
    <lineage>
        <taxon>Bacteria</taxon>
        <taxon>Pseudomonadati</taxon>
        <taxon>Pseudomonadota</taxon>
        <taxon>Alphaproteobacteria</taxon>
        <taxon>Rhodobacterales</taxon>
        <taxon>Roseobacteraceae</taxon>
        <taxon>Parasulfitobacter</taxon>
    </lineage>
</organism>
<reference evidence="1 2" key="1">
    <citation type="submission" date="2020-06" db="EMBL/GenBank/DDBJ databases">
        <title>Sulfitobacter algicola sp. nov., isolated from green algae.</title>
        <authorList>
            <person name="Wang C."/>
        </authorList>
    </citation>
    <scope>NUCLEOTIDE SEQUENCE [LARGE SCALE GENOMIC DNA]</scope>
    <source>
        <strain evidence="1 2">1151</strain>
    </source>
</reference>
<evidence type="ECO:0000313" key="2">
    <source>
        <dbReference type="Proteomes" id="UP000777935"/>
    </source>
</evidence>